<proteinExistence type="predicted"/>
<evidence type="ECO:0000313" key="3">
    <source>
        <dbReference type="Proteomes" id="UP000789405"/>
    </source>
</evidence>
<sequence length="103" mass="11478">MDTKANMSSSATSIQKKIRTSDISLNSSQTKFNLRTPKVLEQSLKVLEQFKQSISGPPNISEQSKKSVSNSPKVRPPFNIELFERTLSPFPEVVIPHSPSDFS</sequence>
<feature type="region of interest" description="Disordered" evidence="1">
    <location>
        <begin position="53"/>
        <end position="75"/>
    </location>
</feature>
<gene>
    <name evidence="2" type="ORF">DERYTH_LOCUS25771</name>
</gene>
<reference evidence="2" key="1">
    <citation type="submission" date="2021-06" db="EMBL/GenBank/DDBJ databases">
        <authorList>
            <person name="Kallberg Y."/>
            <person name="Tangrot J."/>
            <person name="Rosling A."/>
        </authorList>
    </citation>
    <scope>NUCLEOTIDE SEQUENCE</scope>
    <source>
        <strain evidence="2">MA453B</strain>
    </source>
</reference>
<feature type="non-terminal residue" evidence="2">
    <location>
        <position position="103"/>
    </location>
</feature>
<keyword evidence="3" id="KW-1185">Reference proteome</keyword>
<dbReference type="EMBL" id="CAJVPY010049893">
    <property type="protein sequence ID" value="CAG8813269.1"/>
    <property type="molecule type" value="Genomic_DNA"/>
</dbReference>
<accession>A0A9N9PER6</accession>
<evidence type="ECO:0000313" key="2">
    <source>
        <dbReference type="EMBL" id="CAG8813269.1"/>
    </source>
</evidence>
<evidence type="ECO:0000256" key="1">
    <source>
        <dbReference type="SAM" id="MobiDB-lite"/>
    </source>
</evidence>
<dbReference type="Proteomes" id="UP000789405">
    <property type="component" value="Unassembled WGS sequence"/>
</dbReference>
<organism evidence="2 3">
    <name type="scientific">Dentiscutata erythropus</name>
    <dbReference type="NCBI Taxonomy" id="1348616"/>
    <lineage>
        <taxon>Eukaryota</taxon>
        <taxon>Fungi</taxon>
        <taxon>Fungi incertae sedis</taxon>
        <taxon>Mucoromycota</taxon>
        <taxon>Glomeromycotina</taxon>
        <taxon>Glomeromycetes</taxon>
        <taxon>Diversisporales</taxon>
        <taxon>Gigasporaceae</taxon>
        <taxon>Dentiscutata</taxon>
    </lineage>
</organism>
<protein>
    <submittedName>
        <fullName evidence="2">22982_t:CDS:1</fullName>
    </submittedName>
</protein>
<name>A0A9N9PER6_9GLOM</name>
<comment type="caution">
    <text evidence="2">The sequence shown here is derived from an EMBL/GenBank/DDBJ whole genome shotgun (WGS) entry which is preliminary data.</text>
</comment>
<dbReference type="AlphaFoldDB" id="A0A9N9PER6"/>
<feature type="compositionally biased region" description="Polar residues" evidence="1">
    <location>
        <begin position="53"/>
        <end position="72"/>
    </location>
</feature>